<evidence type="ECO:0000313" key="1">
    <source>
        <dbReference type="EMBL" id="GER33201.1"/>
    </source>
</evidence>
<comment type="caution">
    <text evidence="1">The sequence shown here is derived from an EMBL/GenBank/DDBJ whole genome shotgun (WGS) entry which is preliminary data.</text>
</comment>
<feature type="non-terminal residue" evidence="1">
    <location>
        <position position="1"/>
    </location>
</feature>
<dbReference type="AlphaFoldDB" id="A0A5A7PKN3"/>
<gene>
    <name evidence="1" type="ORF">STAS_09315</name>
</gene>
<evidence type="ECO:0000313" key="2">
    <source>
        <dbReference type="Proteomes" id="UP000325081"/>
    </source>
</evidence>
<feature type="non-terminal residue" evidence="1">
    <location>
        <position position="112"/>
    </location>
</feature>
<name>A0A5A7PKN3_STRAF</name>
<proteinExistence type="predicted"/>
<organism evidence="1 2">
    <name type="scientific">Striga asiatica</name>
    <name type="common">Asiatic witchweed</name>
    <name type="synonym">Buchnera asiatica</name>
    <dbReference type="NCBI Taxonomy" id="4170"/>
    <lineage>
        <taxon>Eukaryota</taxon>
        <taxon>Viridiplantae</taxon>
        <taxon>Streptophyta</taxon>
        <taxon>Embryophyta</taxon>
        <taxon>Tracheophyta</taxon>
        <taxon>Spermatophyta</taxon>
        <taxon>Magnoliopsida</taxon>
        <taxon>eudicotyledons</taxon>
        <taxon>Gunneridae</taxon>
        <taxon>Pentapetalae</taxon>
        <taxon>asterids</taxon>
        <taxon>lamiids</taxon>
        <taxon>Lamiales</taxon>
        <taxon>Orobanchaceae</taxon>
        <taxon>Buchnereae</taxon>
        <taxon>Striga</taxon>
    </lineage>
</organism>
<accession>A0A5A7PKN3</accession>
<protein>
    <submittedName>
        <fullName evidence="1">Pentatricopeptide repeat (PPR-like) superfamily protein</fullName>
    </submittedName>
</protein>
<reference evidence="2" key="1">
    <citation type="journal article" date="2019" name="Curr. Biol.">
        <title>Genome Sequence of Striga asiatica Provides Insight into the Evolution of Plant Parasitism.</title>
        <authorList>
            <person name="Yoshida S."/>
            <person name="Kim S."/>
            <person name="Wafula E.K."/>
            <person name="Tanskanen J."/>
            <person name="Kim Y.M."/>
            <person name="Honaas L."/>
            <person name="Yang Z."/>
            <person name="Spallek T."/>
            <person name="Conn C.E."/>
            <person name="Ichihashi Y."/>
            <person name="Cheong K."/>
            <person name="Cui S."/>
            <person name="Der J.P."/>
            <person name="Gundlach H."/>
            <person name="Jiao Y."/>
            <person name="Hori C."/>
            <person name="Ishida J.K."/>
            <person name="Kasahara H."/>
            <person name="Kiba T."/>
            <person name="Kim M.S."/>
            <person name="Koo N."/>
            <person name="Laohavisit A."/>
            <person name="Lee Y.H."/>
            <person name="Lumba S."/>
            <person name="McCourt P."/>
            <person name="Mortimer J.C."/>
            <person name="Mutuku J.M."/>
            <person name="Nomura T."/>
            <person name="Sasaki-Sekimoto Y."/>
            <person name="Seto Y."/>
            <person name="Wang Y."/>
            <person name="Wakatake T."/>
            <person name="Sakakibara H."/>
            <person name="Demura T."/>
            <person name="Yamaguchi S."/>
            <person name="Yoneyama K."/>
            <person name="Manabe R.I."/>
            <person name="Nelson D.C."/>
            <person name="Schulman A.H."/>
            <person name="Timko M.P."/>
            <person name="dePamphilis C.W."/>
            <person name="Choi D."/>
            <person name="Shirasu K."/>
        </authorList>
    </citation>
    <scope>NUCLEOTIDE SEQUENCE [LARGE SCALE GENOMIC DNA]</scope>
    <source>
        <strain evidence="2">cv. UVA1</strain>
    </source>
</reference>
<dbReference type="Proteomes" id="UP000325081">
    <property type="component" value="Unassembled WGS sequence"/>
</dbReference>
<sequence length="112" mass="12997">SKLGQIDYAHQLFDEFPNRHVFRWKGESYLPSQRSMPPTKLTILLLFDCPLGKSLTTTTILCCGHERRRITESSRGSWILAYRVFVLVKYLNPPVDFFGVQELVDRHTCPPD</sequence>
<dbReference type="EMBL" id="BKCP01004705">
    <property type="protein sequence ID" value="GER33201.1"/>
    <property type="molecule type" value="Genomic_DNA"/>
</dbReference>
<keyword evidence="2" id="KW-1185">Reference proteome</keyword>